<gene>
    <name evidence="3" type="ORF">ACT17_22030</name>
</gene>
<accession>A0A0J8WSN9</accession>
<evidence type="ECO:0000256" key="1">
    <source>
        <dbReference type="SAM" id="Phobius"/>
    </source>
</evidence>
<dbReference type="Pfam" id="PF01522">
    <property type="entry name" value="Polysacc_deac_1"/>
    <property type="match status" value="1"/>
</dbReference>
<evidence type="ECO:0000259" key="2">
    <source>
        <dbReference type="PROSITE" id="PS51677"/>
    </source>
</evidence>
<organism evidence="3 4">
    <name type="scientific">Mycolicibacterium conceptionense</name>
    <dbReference type="NCBI Taxonomy" id="451644"/>
    <lineage>
        <taxon>Bacteria</taxon>
        <taxon>Bacillati</taxon>
        <taxon>Actinomycetota</taxon>
        <taxon>Actinomycetes</taxon>
        <taxon>Mycobacteriales</taxon>
        <taxon>Mycobacteriaceae</taxon>
        <taxon>Mycolicibacterium</taxon>
    </lineage>
</organism>
<dbReference type="OrthoDB" id="9763050at2"/>
<dbReference type="AlphaFoldDB" id="A0A0J8WSN9"/>
<dbReference type="Gene3D" id="3.20.20.370">
    <property type="entry name" value="Glycoside hydrolase/deacetylase"/>
    <property type="match status" value="1"/>
</dbReference>
<evidence type="ECO:0000313" key="3">
    <source>
        <dbReference type="EMBL" id="KMV16014.1"/>
    </source>
</evidence>
<reference evidence="3 4" key="1">
    <citation type="submission" date="2015-06" db="EMBL/GenBank/DDBJ databases">
        <title>Genome sequence of Mycobacterium conceptionense strain MLE.</title>
        <authorList>
            <person name="Greninger A.L."/>
            <person name="Cunningham G."/>
            <person name="Chiu C.Y."/>
            <person name="Miller S."/>
        </authorList>
    </citation>
    <scope>NUCLEOTIDE SEQUENCE [LARGE SCALE GENOMIC DNA]</scope>
    <source>
        <strain evidence="3 4">MLE</strain>
    </source>
</reference>
<protein>
    <submittedName>
        <fullName evidence="3">Polysaccharide deacetylase</fullName>
    </submittedName>
</protein>
<keyword evidence="1" id="KW-1133">Transmembrane helix</keyword>
<dbReference type="PATRIC" id="fig|451644.5.peg.4551"/>
<dbReference type="GO" id="GO:0005975">
    <property type="term" value="P:carbohydrate metabolic process"/>
    <property type="evidence" value="ECO:0007669"/>
    <property type="project" value="InterPro"/>
</dbReference>
<comment type="caution">
    <text evidence="3">The sequence shown here is derived from an EMBL/GenBank/DDBJ whole genome shotgun (WGS) entry which is preliminary data.</text>
</comment>
<proteinExistence type="predicted"/>
<dbReference type="InterPro" id="IPR011330">
    <property type="entry name" value="Glyco_hydro/deAcase_b/a-brl"/>
</dbReference>
<dbReference type="InterPro" id="IPR002509">
    <property type="entry name" value="NODB_dom"/>
</dbReference>
<dbReference type="EMBL" id="LFOD01000024">
    <property type="protein sequence ID" value="KMV16014.1"/>
    <property type="molecule type" value="Genomic_DNA"/>
</dbReference>
<dbReference type="PANTHER" id="PTHR10587">
    <property type="entry name" value="GLYCOSYL TRANSFERASE-RELATED"/>
    <property type="match status" value="1"/>
</dbReference>
<dbReference type="InterPro" id="IPR050248">
    <property type="entry name" value="Polysacc_deacetylase_ArnD"/>
</dbReference>
<dbReference type="Proteomes" id="UP000037594">
    <property type="component" value="Unassembled WGS sequence"/>
</dbReference>
<feature type="domain" description="NodB homology" evidence="2">
    <location>
        <begin position="61"/>
        <end position="240"/>
    </location>
</feature>
<keyword evidence="1" id="KW-0472">Membrane</keyword>
<keyword evidence="1" id="KW-0812">Transmembrane</keyword>
<dbReference type="PANTHER" id="PTHR10587:SF125">
    <property type="entry name" value="POLYSACCHARIDE DEACETYLASE YHEN-RELATED"/>
    <property type="match status" value="1"/>
</dbReference>
<evidence type="ECO:0000313" key="4">
    <source>
        <dbReference type="Proteomes" id="UP000037594"/>
    </source>
</evidence>
<name>A0A0J8WSN9_9MYCO</name>
<dbReference type="GO" id="GO:0016810">
    <property type="term" value="F:hydrolase activity, acting on carbon-nitrogen (but not peptide) bonds"/>
    <property type="evidence" value="ECO:0007669"/>
    <property type="project" value="InterPro"/>
</dbReference>
<dbReference type="SUPFAM" id="SSF88713">
    <property type="entry name" value="Glycoside hydrolase/deacetylase"/>
    <property type="match status" value="1"/>
</dbReference>
<sequence length="249" mass="27134">MPFGAPACVRPWYTAVVRWVWRLGVLLIAAVTALAAGYWVMNSRTFTLAGHLLHRVETSAKVVALTFDDGPTGYTPEVLRVLDDAKVRATFFLTGAELTAAPQYGAAIAAAGHEIGNHSYSHRRMVLISRDTVADEIERTDSAIRATGYQGAITFRPPYGKKFWTLPRYLAAHDRTMVTWDVEPDSAAGANADAIVAETVSGVRPGSIILLHAMYDSRDASRAAVPRIIDELRTAGYRFVTVSELVSTP</sequence>
<feature type="transmembrane region" description="Helical" evidence="1">
    <location>
        <begin position="19"/>
        <end position="41"/>
    </location>
</feature>
<dbReference type="PROSITE" id="PS51677">
    <property type="entry name" value="NODB"/>
    <property type="match status" value="1"/>
</dbReference>